<dbReference type="Gene3D" id="3.40.190.10">
    <property type="entry name" value="Periplasmic binding protein-like II"/>
    <property type="match status" value="1"/>
</dbReference>
<dbReference type="GO" id="GO:1904680">
    <property type="term" value="F:peptide transmembrane transporter activity"/>
    <property type="evidence" value="ECO:0007669"/>
    <property type="project" value="TreeGrafter"/>
</dbReference>
<evidence type="ECO:0000256" key="3">
    <source>
        <dbReference type="ARBA" id="ARBA00022729"/>
    </source>
</evidence>
<evidence type="ECO:0000313" key="6">
    <source>
        <dbReference type="EMBL" id="SHM29777.1"/>
    </source>
</evidence>
<evidence type="ECO:0000259" key="5">
    <source>
        <dbReference type="Pfam" id="PF00496"/>
    </source>
</evidence>
<reference evidence="6 7" key="1">
    <citation type="submission" date="2016-11" db="EMBL/GenBank/DDBJ databases">
        <authorList>
            <person name="Jaros S."/>
            <person name="Januszkiewicz K."/>
            <person name="Wedrychowicz H."/>
        </authorList>
    </citation>
    <scope>NUCLEOTIDE SEQUENCE [LARGE SCALE GENOMIC DNA]</scope>
    <source>
        <strain evidence="6 7">DSM 16010</strain>
    </source>
</reference>
<dbReference type="PIRSF" id="PIRSF002741">
    <property type="entry name" value="MppA"/>
    <property type="match status" value="1"/>
</dbReference>
<accession>A0A1M7HNT1</accession>
<evidence type="ECO:0000256" key="4">
    <source>
        <dbReference type="SAM" id="SignalP"/>
    </source>
</evidence>
<dbReference type="SUPFAM" id="SSF53850">
    <property type="entry name" value="Periplasmic binding protein-like II"/>
    <property type="match status" value="1"/>
</dbReference>
<dbReference type="InterPro" id="IPR000914">
    <property type="entry name" value="SBP_5_dom"/>
</dbReference>
<dbReference type="Proteomes" id="UP000184206">
    <property type="component" value="Unassembled WGS sequence"/>
</dbReference>
<comment type="similarity">
    <text evidence="1">Belongs to the bacterial solute-binding protein 5 family.</text>
</comment>
<dbReference type="PANTHER" id="PTHR30290:SF9">
    <property type="entry name" value="OLIGOPEPTIDE-BINDING PROTEIN APPA"/>
    <property type="match status" value="1"/>
</dbReference>
<gene>
    <name evidence="6" type="ORF">SAMN02745189_01915</name>
</gene>
<protein>
    <submittedName>
        <fullName evidence="6">Peptide/nickel transport system substrate-binding protein</fullName>
    </submittedName>
</protein>
<dbReference type="STRING" id="1123231.SAMN02745189_01915"/>
<dbReference type="EMBL" id="FRCF01000008">
    <property type="protein sequence ID" value="SHM29777.1"/>
    <property type="molecule type" value="Genomic_DNA"/>
</dbReference>
<dbReference type="InterPro" id="IPR030678">
    <property type="entry name" value="Peptide/Ni-bd"/>
</dbReference>
<sequence>MNGKYYIIIMVVMAGILTACTNDQAIDGSTEAAEDTVSEGGDFIVSTGTDAVSMDPHGNNDLYSDQVRNTIYEGLVKHDENMAITPLLAEEYEQVDEVTWRFSLRNDVVFHDGSEFNAEVVKANLERVTDPATASPRLNIFEMIEEVNVIDDYTVEIITEYPFAPFLNHLTHNGGGMISKAVIDEDYENALESAGHEMSAAEYYDLRQGSDEEHTNIADDIFNYIGEVVESNPTGTNYAAFSSRSPGEKTVVEKFDDYWGEPMNLDTVTFKIITETNSRIADLETGNSHMIMGYEGSHLSQIEQSEVMEPYTLYNMAVQYIGFNTESEPMDDKRVRQAISHLVDRQEIIDGIYSGSGKLPKGIVTSELLGYDESLEGYPYDVERAQELMEEAGYEDGFEISILTNDDDERINVAVYLQEALEEINVKANVEQLEWGAFLEKAGQGEHDIFIQGAPNSTGDPDQMLWDVFHSSMKGTQGNRTFFDDEGFDQLLQEGREATSDEEREEIYKEAQAILEDEAPMIYFRETESMNAYGEGVEGLYIDHFNRPDFRDVTITN</sequence>
<evidence type="ECO:0000313" key="7">
    <source>
        <dbReference type="Proteomes" id="UP000184206"/>
    </source>
</evidence>
<dbReference type="Gene3D" id="3.90.76.10">
    <property type="entry name" value="Dipeptide-binding Protein, Domain 1"/>
    <property type="match status" value="1"/>
</dbReference>
<evidence type="ECO:0000256" key="1">
    <source>
        <dbReference type="ARBA" id="ARBA00005695"/>
    </source>
</evidence>
<dbReference type="InterPro" id="IPR039424">
    <property type="entry name" value="SBP_5"/>
</dbReference>
<dbReference type="PANTHER" id="PTHR30290">
    <property type="entry name" value="PERIPLASMIC BINDING COMPONENT OF ABC TRANSPORTER"/>
    <property type="match status" value="1"/>
</dbReference>
<keyword evidence="2" id="KW-0813">Transport</keyword>
<organism evidence="6 7">
    <name type="scientific">Lacicoccus alkaliphilus DSM 16010</name>
    <dbReference type="NCBI Taxonomy" id="1123231"/>
    <lineage>
        <taxon>Bacteria</taxon>
        <taxon>Bacillati</taxon>
        <taxon>Bacillota</taxon>
        <taxon>Bacilli</taxon>
        <taxon>Bacillales</taxon>
        <taxon>Salinicoccaceae</taxon>
        <taxon>Lacicoccus</taxon>
    </lineage>
</organism>
<dbReference type="PROSITE" id="PS51257">
    <property type="entry name" value="PROKAR_LIPOPROTEIN"/>
    <property type="match status" value="1"/>
</dbReference>
<dbReference type="CDD" id="cd08499">
    <property type="entry name" value="PBP2_Ylib_like"/>
    <property type="match status" value="1"/>
</dbReference>
<dbReference type="Pfam" id="PF00496">
    <property type="entry name" value="SBP_bac_5"/>
    <property type="match status" value="1"/>
</dbReference>
<feature type="domain" description="Solute-binding protein family 5" evidence="5">
    <location>
        <begin position="84"/>
        <end position="472"/>
    </location>
</feature>
<evidence type="ECO:0000256" key="2">
    <source>
        <dbReference type="ARBA" id="ARBA00022448"/>
    </source>
</evidence>
<dbReference type="GO" id="GO:0043190">
    <property type="term" value="C:ATP-binding cassette (ABC) transporter complex"/>
    <property type="evidence" value="ECO:0007669"/>
    <property type="project" value="InterPro"/>
</dbReference>
<keyword evidence="3 4" id="KW-0732">Signal</keyword>
<dbReference type="RefSeq" id="WP_245772799.1">
    <property type="nucleotide sequence ID" value="NZ_FRCF01000008.1"/>
</dbReference>
<dbReference type="AlphaFoldDB" id="A0A1M7HNT1"/>
<dbReference type="GO" id="GO:0015833">
    <property type="term" value="P:peptide transport"/>
    <property type="evidence" value="ECO:0007669"/>
    <property type="project" value="TreeGrafter"/>
</dbReference>
<feature type="signal peptide" evidence="4">
    <location>
        <begin position="1"/>
        <end position="25"/>
    </location>
</feature>
<dbReference type="GO" id="GO:0042597">
    <property type="term" value="C:periplasmic space"/>
    <property type="evidence" value="ECO:0007669"/>
    <property type="project" value="UniProtKB-ARBA"/>
</dbReference>
<proteinExistence type="inferred from homology"/>
<name>A0A1M7HNT1_9BACL</name>
<dbReference type="Gene3D" id="3.10.105.10">
    <property type="entry name" value="Dipeptide-binding Protein, Domain 3"/>
    <property type="match status" value="1"/>
</dbReference>
<keyword evidence="7" id="KW-1185">Reference proteome</keyword>
<feature type="chain" id="PRO_5013314469" evidence="4">
    <location>
        <begin position="26"/>
        <end position="557"/>
    </location>
</feature>